<name>A0A438C5L6_VITVI</name>
<accession>A0A438C5L6</accession>
<sequence length="319" mass="35550">MGFPQTDFSSLVLDLYGIEDGIARGLRANSSSSDSKEKKPGLGSRPLDVGTIGMMSHKSPRRPQTLRQFLDTPYSKVQHDQYRPVVPIRLVGPTYLHPPSQPVYAIQATQRPPMHFHHQYRAPPPPRSIRQLGMPLRRAFQSFLITKAIRRLRRFLWNPWQRCSDRASEHTIGERRNVGCSKARSLTLVNVSYPNSICYRLDGAASDSIAPPFLLGSPDSMAARVLLGNLDGVDPDSLARSVSFGRGVPTSCTRRRSPLRVIAQSTRGRISCADILHPDISQPDGSGGHFNFSGYTYPDLLKAFTRRVFLSVYCATVFS</sequence>
<dbReference type="EMBL" id="QGNW01002521">
    <property type="protein sequence ID" value="RVW18553.1"/>
    <property type="molecule type" value="Genomic_DNA"/>
</dbReference>
<dbReference type="AlphaFoldDB" id="A0A438C5L6"/>
<comment type="caution">
    <text evidence="2">The sequence shown here is derived from an EMBL/GenBank/DDBJ whole genome shotgun (WGS) entry which is preliminary data.</text>
</comment>
<evidence type="ECO:0000256" key="1">
    <source>
        <dbReference type="SAM" id="MobiDB-lite"/>
    </source>
</evidence>
<dbReference type="Proteomes" id="UP000288805">
    <property type="component" value="Unassembled WGS sequence"/>
</dbReference>
<gene>
    <name evidence="2" type="ORF">CK203_101310</name>
</gene>
<reference evidence="2 3" key="1">
    <citation type="journal article" date="2018" name="PLoS Genet.">
        <title>Population sequencing reveals clonal diversity and ancestral inbreeding in the grapevine cultivar Chardonnay.</title>
        <authorList>
            <person name="Roach M.J."/>
            <person name="Johnson D.L."/>
            <person name="Bohlmann J."/>
            <person name="van Vuuren H.J."/>
            <person name="Jones S.J."/>
            <person name="Pretorius I.S."/>
            <person name="Schmidt S.A."/>
            <person name="Borneman A.R."/>
        </authorList>
    </citation>
    <scope>NUCLEOTIDE SEQUENCE [LARGE SCALE GENOMIC DNA]</scope>
    <source>
        <strain evidence="3">cv. Chardonnay</strain>
        <tissue evidence="2">Leaf</tissue>
    </source>
</reference>
<evidence type="ECO:0000313" key="3">
    <source>
        <dbReference type="Proteomes" id="UP000288805"/>
    </source>
</evidence>
<evidence type="ECO:0000313" key="2">
    <source>
        <dbReference type="EMBL" id="RVW18553.1"/>
    </source>
</evidence>
<proteinExistence type="predicted"/>
<feature type="region of interest" description="Disordered" evidence="1">
    <location>
        <begin position="27"/>
        <end position="63"/>
    </location>
</feature>
<protein>
    <submittedName>
        <fullName evidence="2">Uncharacterized protein</fullName>
    </submittedName>
</protein>
<organism evidence="2 3">
    <name type="scientific">Vitis vinifera</name>
    <name type="common">Grape</name>
    <dbReference type="NCBI Taxonomy" id="29760"/>
    <lineage>
        <taxon>Eukaryota</taxon>
        <taxon>Viridiplantae</taxon>
        <taxon>Streptophyta</taxon>
        <taxon>Embryophyta</taxon>
        <taxon>Tracheophyta</taxon>
        <taxon>Spermatophyta</taxon>
        <taxon>Magnoliopsida</taxon>
        <taxon>eudicotyledons</taxon>
        <taxon>Gunneridae</taxon>
        <taxon>Pentapetalae</taxon>
        <taxon>rosids</taxon>
        <taxon>Vitales</taxon>
        <taxon>Vitaceae</taxon>
        <taxon>Viteae</taxon>
        <taxon>Vitis</taxon>
    </lineage>
</organism>